<keyword evidence="3" id="KW-1185">Reference proteome</keyword>
<dbReference type="InterPro" id="IPR013154">
    <property type="entry name" value="ADH-like_N"/>
</dbReference>
<dbReference type="PANTHER" id="PTHR43677:SF4">
    <property type="entry name" value="QUINONE OXIDOREDUCTASE-LIKE PROTEIN 2"/>
    <property type="match status" value="1"/>
</dbReference>
<dbReference type="InterPro" id="IPR036291">
    <property type="entry name" value="NAD(P)-bd_dom_sf"/>
</dbReference>
<protein>
    <recommendedName>
        <fullName evidence="1">Enoyl reductase (ER) domain-containing protein</fullName>
    </recommendedName>
</protein>
<dbReference type="RefSeq" id="WP_101520311.1">
    <property type="nucleotide sequence ID" value="NZ_PKLZ01000002.1"/>
</dbReference>
<proteinExistence type="predicted"/>
<evidence type="ECO:0000259" key="1">
    <source>
        <dbReference type="SMART" id="SM00829"/>
    </source>
</evidence>
<evidence type="ECO:0000313" key="2">
    <source>
        <dbReference type="EMBL" id="PLW83630.1"/>
    </source>
</evidence>
<dbReference type="SUPFAM" id="SSF51735">
    <property type="entry name" value="NAD(P)-binding Rossmann-fold domains"/>
    <property type="match status" value="1"/>
</dbReference>
<dbReference type="InterPro" id="IPR011032">
    <property type="entry name" value="GroES-like_sf"/>
</dbReference>
<dbReference type="EMBL" id="PKLZ01000002">
    <property type="protein sequence ID" value="PLW83630.1"/>
    <property type="molecule type" value="Genomic_DNA"/>
</dbReference>
<dbReference type="InterPro" id="IPR020843">
    <property type="entry name" value="ER"/>
</dbReference>
<dbReference type="Pfam" id="PF00107">
    <property type="entry name" value="ADH_zinc_N"/>
    <property type="match status" value="1"/>
</dbReference>
<feature type="domain" description="Enoyl reductase (ER)" evidence="1">
    <location>
        <begin position="11"/>
        <end position="330"/>
    </location>
</feature>
<organism evidence="2 3">
    <name type="scientific">Kineobactrum sediminis</name>
    <dbReference type="NCBI Taxonomy" id="1905677"/>
    <lineage>
        <taxon>Bacteria</taxon>
        <taxon>Pseudomonadati</taxon>
        <taxon>Pseudomonadota</taxon>
        <taxon>Gammaproteobacteria</taxon>
        <taxon>Cellvibrionales</taxon>
        <taxon>Halieaceae</taxon>
        <taxon>Kineobactrum</taxon>
    </lineage>
</organism>
<dbReference type="OrthoDB" id="9785812at2"/>
<dbReference type="Gene3D" id="3.40.50.720">
    <property type="entry name" value="NAD(P)-binding Rossmann-like Domain"/>
    <property type="match status" value="1"/>
</dbReference>
<evidence type="ECO:0000313" key="3">
    <source>
        <dbReference type="Proteomes" id="UP000234845"/>
    </source>
</evidence>
<dbReference type="Pfam" id="PF08240">
    <property type="entry name" value="ADH_N"/>
    <property type="match status" value="1"/>
</dbReference>
<accession>A0A2N5Y5F2</accession>
<dbReference type="GO" id="GO:0016491">
    <property type="term" value="F:oxidoreductase activity"/>
    <property type="evidence" value="ECO:0007669"/>
    <property type="project" value="InterPro"/>
</dbReference>
<reference evidence="3" key="1">
    <citation type="submission" date="2017-11" db="EMBL/GenBank/DDBJ databases">
        <title>The draft genome sequence of Chromatocurvus sp. F02.</title>
        <authorList>
            <person name="Du Z.-J."/>
            <person name="Chang Y.-Q."/>
        </authorList>
    </citation>
    <scope>NUCLEOTIDE SEQUENCE [LARGE SCALE GENOMIC DNA]</scope>
    <source>
        <strain evidence="3">F02</strain>
    </source>
</reference>
<dbReference type="InterPro" id="IPR051397">
    <property type="entry name" value="Zn-ADH-like_protein"/>
</dbReference>
<dbReference type="InterPro" id="IPR013149">
    <property type="entry name" value="ADH-like_C"/>
</dbReference>
<dbReference type="PANTHER" id="PTHR43677">
    <property type="entry name" value="SHORT-CHAIN DEHYDROGENASE/REDUCTASE"/>
    <property type="match status" value="1"/>
</dbReference>
<dbReference type="AlphaFoldDB" id="A0A2N5Y5F2"/>
<dbReference type="Proteomes" id="UP000234845">
    <property type="component" value="Unassembled WGS sequence"/>
</dbReference>
<dbReference type="SUPFAM" id="SSF50129">
    <property type="entry name" value="GroES-like"/>
    <property type="match status" value="1"/>
</dbReference>
<sequence length="335" mass="36797">MHKAWVIHDYSGFEELSLEQFPDEKPGPGEVRLRVEAFALNWGDMDLMENRYSYSFSSFPARIGMEAAGIVDAVGPGVDGIEIGERYCTLPHFYDNRGASGEALIVNARYVTRAPANLSAVEAASVWMQYLTAYYPVVELAHAQPGRVILVTAATSTAGAAALEIGRLCGATMIGTTRYDYNRPYLESAGADHIVVTGSTNEGFAARLKALTEGYGIDAAYDSIGGGLMNEYVGALAKNARIFFYGMLDKDFPEIPYAALFQSNALFQAYSVFNYVEDDEMCARGVEWVNDALAAGEISPRIDRVYAMDEYIEACRYLKEPRQTHGKVVIETGIR</sequence>
<comment type="caution">
    <text evidence="2">The sequence shown here is derived from an EMBL/GenBank/DDBJ whole genome shotgun (WGS) entry which is preliminary data.</text>
</comment>
<name>A0A2N5Y5F2_9GAMM</name>
<gene>
    <name evidence="2" type="ORF">CWI75_04575</name>
</gene>
<dbReference type="SMART" id="SM00829">
    <property type="entry name" value="PKS_ER"/>
    <property type="match status" value="1"/>
</dbReference>
<dbReference type="Gene3D" id="3.90.180.10">
    <property type="entry name" value="Medium-chain alcohol dehydrogenases, catalytic domain"/>
    <property type="match status" value="1"/>
</dbReference>